<dbReference type="EMBL" id="JAULSU010000002">
    <property type="protein sequence ID" value="KAK0626837.1"/>
    <property type="molecule type" value="Genomic_DNA"/>
</dbReference>
<comment type="caution">
    <text evidence="2">The sequence shown here is derived from an EMBL/GenBank/DDBJ whole genome shotgun (WGS) entry which is preliminary data.</text>
</comment>
<feature type="compositionally biased region" description="Basic and acidic residues" evidence="1">
    <location>
        <begin position="188"/>
        <end position="199"/>
    </location>
</feature>
<gene>
    <name evidence="2" type="ORF">B0T14DRAFT_120114</name>
</gene>
<feature type="region of interest" description="Disordered" evidence="1">
    <location>
        <begin position="186"/>
        <end position="224"/>
    </location>
</feature>
<name>A0AA39X3W8_9PEZI</name>
<evidence type="ECO:0000313" key="2">
    <source>
        <dbReference type="EMBL" id="KAK0626837.1"/>
    </source>
</evidence>
<dbReference type="AlphaFoldDB" id="A0AA39X3W8"/>
<sequence>MADGGPRSAPLPPFPAQNSPVVPSNRHDGNGMPVGLLATTLSRPPLPSASRFPMTGYRPHSLSPAAYSSIGMDMQSVVHRYVHLLTGPRLHIAGSRGFDSIPYPYNSPRSRRPLRDSPSYMVHSWQPWLALPHRSSASSRPPVQQPRSARIGFILPIPRILPNSPSAFAPLARRVPDYTPRRCSVFEGRTRQSKAEPPKEAPTTSHHGSLLLDRPCQHHTRPLI</sequence>
<reference evidence="2" key="1">
    <citation type="submission" date="2023-06" db="EMBL/GenBank/DDBJ databases">
        <title>Genome-scale phylogeny and comparative genomics of the fungal order Sordariales.</title>
        <authorList>
            <consortium name="Lawrence Berkeley National Laboratory"/>
            <person name="Hensen N."/>
            <person name="Bonometti L."/>
            <person name="Westerberg I."/>
            <person name="Brannstrom I.O."/>
            <person name="Guillou S."/>
            <person name="Cros-Aarteil S."/>
            <person name="Calhoun S."/>
            <person name="Haridas S."/>
            <person name="Kuo A."/>
            <person name="Mondo S."/>
            <person name="Pangilinan J."/>
            <person name="Riley R."/>
            <person name="Labutti K."/>
            <person name="Andreopoulos B."/>
            <person name="Lipzen A."/>
            <person name="Chen C."/>
            <person name="Yanf M."/>
            <person name="Daum C."/>
            <person name="Ng V."/>
            <person name="Clum A."/>
            <person name="Steindorff A."/>
            <person name="Ohm R."/>
            <person name="Martin F."/>
            <person name="Silar P."/>
            <person name="Natvig D."/>
            <person name="Lalanne C."/>
            <person name="Gautier V."/>
            <person name="Ament-Velasquez S.L."/>
            <person name="Kruys A."/>
            <person name="Hutchinson M.I."/>
            <person name="Powell A.J."/>
            <person name="Barry K."/>
            <person name="Miller A.N."/>
            <person name="Grigoriev I.V."/>
            <person name="Debuchy R."/>
            <person name="Gladieux P."/>
            <person name="Thoren M.H."/>
            <person name="Johannesson H."/>
        </authorList>
    </citation>
    <scope>NUCLEOTIDE SEQUENCE</scope>
    <source>
        <strain evidence="2">CBS 606.72</strain>
    </source>
</reference>
<proteinExistence type="predicted"/>
<dbReference type="Proteomes" id="UP001175000">
    <property type="component" value="Unassembled WGS sequence"/>
</dbReference>
<protein>
    <submittedName>
        <fullName evidence="2">Uncharacterized protein</fullName>
    </submittedName>
</protein>
<feature type="region of interest" description="Disordered" evidence="1">
    <location>
        <begin position="1"/>
        <end position="32"/>
    </location>
</feature>
<evidence type="ECO:0000313" key="3">
    <source>
        <dbReference type="Proteomes" id="UP001175000"/>
    </source>
</evidence>
<organism evidence="2 3">
    <name type="scientific">Immersiella caudata</name>
    <dbReference type="NCBI Taxonomy" id="314043"/>
    <lineage>
        <taxon>Eukaryota</taxon>
        <taxon>Fungi</taxon>
        <taxon>Dikarya</taxon>
        <taxon>Ascomycota</taxon>
        <taxon>Pezizomycotina</taxon>
        <taxon>Sordariomycetes</taxon>
        <taxon>Sordariomycetidae</taxon>
        <taxon>Sordariales</taxon>
        <taxon>Lasiosphaeriaceae</taxon>
        <taxon>Immersiella</taxon>
    </lineage>
</organism>
<keyword evidence="3" id="KW-1185">Reference proteome</keyword>
<evidence type="ECO:0000256" key="1">
    <source>
        <dbReference type="SAM" id="MobiDB-lite"/>
    </source>
</evidence>
<accession>A0AA39X3W8</accession>